<dbReference type="AlphaFoldDB" id="A0A6N7PMJ2"/>
<name>A0A6N7PMJ2_9BACT</name>
<dbReference type="SMART" id="SM00028">
    <property type="entry name" value="TPR"/>
    <property type="match status" value="4"/>
</dbReference>
<dbReference type="InterPro" id="IPR011990">
    <property type="entry name" value="TPR-like_helical_dom_sf"/>
</dbReference>
<evidence type="ECO:0000256" key="2">
    <source>
        <dbReference type="SAM" id="SignalP"/>
    </source>
</evidence>
<gene>
    <name evidence="3" type="ORF">GF068_14990</name>
</gene>
<proteinExistence type="predicted"/>
<feature type="coiled-coil region" evidence="1">
    <location>
        <begin position="552"/>
        <end position="608"/>
    </location>
</feature>
<dbReference type="RefSeq" id="WP_153820088.1">
    <property type="nucleotide sequence ID" value="NZ_WJIE01000004.1"/>
</dbReference>
<dbReference type="Proteomes" id="UP000440224">
    <property type="component" value="Unassembled WGS sequence"/>
</dbReference>
<dbReference type="Gene3D" id="1.25.40.10">
    <property type="entry name" value="Tetratricopeptide repeat domain"/>
    <property type="match status" value="3"/>
</dbReference>
<protein>
    <submittedName>
        <fullName evidence="3">Tetratricopeptide repeat protein</fullName>
    </submittedName>
</protein>
<evidence type="ECO:0000313" key="3">
    <source>
        <dbReference type="EMBL" id="MRG93228.1"/>
    </source>
</evidence>
<keyword evidence="4" id="KW-1185">Reference proteome</keyword>
<feature type="signal peptide" evidence="2">
    <location>
        <begin position="1"/>
        <end position="31"/>
    </location>
</feature>
<evidence type="ECO:0000256" key="1">
    <source>
        <dbReference type="SAM" id="Coils"/>
    </source>
</evidence>
<keyword evidence="1" id="KW-0175">Coiled coil</keyword>
<dbReference type="SUPFAM" id="SSF48452">
    <property type="entry name" value="TPR-like"/>
    <property type="match status" value="1"/>
</dbReference>
<dbReference type="EMBL" id="WJIE01000004">
    <property type="protein sequence ID" value="MRG93228.1"/>
    <property type="molecule type" value="Genomic_DNA"/>
</dbReference>
<dbReference type="OrthoDB" id="5515373at2"/>
<dbReference type="Pfam" id="PF13432">
    <property type="entry name" value="TPR_16"/>
    <property type="match status" value="2"/>
</dbReference>
<sequence>MKSTGGSRVRKALLAGLLSAALALAPGLAHALDAEQAITSASQQIGIAGNGLRAIEDAIQKSKGRERTPAQRIADAMLLMGSRDWERAATLLNEILEKYPDHPTAYPDALSLLGETYFQSRQYLSARRVYFKITDRNQEPRFLSYQSKALERLVDIALRTKDYRHLDDVFAAMNRLPPAAMTSGISYARGKGLVVKKDWAGAKAALGAVDPKSAYAHQAGYLLGVVAMKEATPPPVPLAEGEVPPRAPRSRYVAAIEQFRKVTQLPPDSKDHERVIDMAWLAIGRLFYESDQWAQAVDAYNHIDRASPEFGTMLYELGWVYVRLGDVERAQRALEVLSVADPNSQDIADGSLLRADLMLRAGQFEKSLKVYEGVRANYDPMRARVDAFLGATSDPAVYYDKLSEEQLDVLDASSGLPTLAIQWAREAEDGPAAFAVIEGISQCRTLIQQSNDVIEKLNAVISSTNRVRAFPELKAGEEKALGLINRVGIARLALGQGMDEVESSALSGEIGQVRARRRSLEKRLGIIPVNDADFQEREGQALRQWNGASQAVQRMTLEVDSLQAQVNGLRRMIREAPQVGVVRDPASVARFEQELAAHERDLAAYRKQIANLRKWVGAGKMQVGFGDQRFIEDGQVRQAYREAIVREVQLAMAGQGGAELATYARRIAPLLQKGDETDAKVFAALSDLEREVARRTTDVRAILARETAAVVGYEVELERLDKEARGVVGEVAMRNFGLVRDRLRSIVLRADVGITEEAWEVREEQMTRVRSLRVERAREERLLREELDEVLDDSGPTEAEGK</sequence>
<comment type="caution">
    <text evidence="3">The sequence shown here is derived from an EMBL/GenBank/DDBJ whole genome shotgun (WGS) entry which is preliminary data.</text>
</comment>
<dbReference type="InterPro" id="IPR019734">
    <property type="entry name" value="TPR_rpt"/>
</dbReference>
<reference evidence="3 4" key="1">
    <citation type="submission" date="2019-10" db="EMBL/GenBank/DDBJ databases">
        <title>A soil myxobacterium in the family Polyangiaceae.</title>
        <authorList>
            <person name="Li Y."/>
            <person name="Wang J."/>
        </authorList>
    </citation>
    <scope>NUCLEOTIDE SEQUENCE [LARGE SCALE GENOMIC DNA]</scope>
    <source>
        <strain evidence="3 4">DSM 14734</strain>
    </source>
</reference>
<evidence type="ECO:0000313" key="4">
    <source>
        <dbReference type="Proteomes" id="UP000440224"/>
    </source>
</evidence>
<keyword evidence="2" id="KW-0732">Signal</keyword>
<accession>A0A6N7PMJ2</accession>
<organism evidence="3 4">
    <name type="scientific">Polyangium spumosum</name>
    <dbReference type="NCBI Taxonomy" id="889282"/>
    <lineage>
        <taxon>Bacteria</taxon>
        <taxon>Pseudomonadati</taxon>
        <taxon>Myxococcota</taxon>
        <taxon>Polyangia</taxon>
        <taxon>Polyangiales</taxon>
        <taxon>Polyangiaceae</taxon>
        <taxon>Polyangium</taxon>
    </lineage>
</organism>
<feature type="chain" id="PRO_5026718819" evidence="2">
    <location>
        <begin position="32"/>
        <end position="802"/>
    </location>
</feature>